<proteinExistence type="predicted"/>
<dbReference type="OrthoDB" id="8173223at2759"/>
<name>A0A8S1AA09_ARCPL</name>
<keyword evidence="2" id="KW-1185">Reference proteome</keyword>
<protein>
    <submittedName>
        <fullName evidence="1">Uncharacterized protein</fullName>
    </submittedName>
</protein>
<sequence>MLPRDKEKTFRKAKPRAKVGVEGLLGLRVLVSGSSGTSISKRKEKGADSMKAFDRIIVGRQPRLLHCDVEGKWEKPPHYNTLLIWSNETFLATCFHDEKFRGGLSPAITMRKPCKIGIWNHSHEMANFKLFTLTLGVLLIGAVFGDESGDATPDNEPITAIGDKGRRQDVPEVVLQLKYDGGELNKIYLTQFRKNVKTWSPSVVDRVNLCADLCHAGLGGEACGSTCSQLIPVGLKSALQESHNTDSAMYGQPRYSVCPALCSNHLGEPLCNCTKPEVEHAIDWSAVCSAFGVEGYTLNGCSAYPNSATSDATTALTRANVRGLANSEGWAAWCNVQCRQGQGGAACNCSRSPFQ</sequence>
<organism evidence="1 2">
    <name type="scientific">Arctia plantaginis</name>
    <name type="common">Wood tiger moth</name>
    <name type="synonym">Phalaena plantaginis</name>
    <dbReference type="NCBI Taxonomy" id="874455"/>
    <lineage>
        <taxon>Eukaryota</taxon>
        <taxon>Metazoa</taxon>
        <taxon>Ecdysozoa</taxon>
        <taxon>Arthropoda</taxon>
        <taxon>Hexapoda</taxon>
        <taxon>Insecta</taxon>
        <taxon>Pterygota</taxon>
        <taxon>Neoptera</taxon>
        <taxon>Endopterygota</taxon>
        <taxon>Lepidoptera</taxon>
        <taxon>Glossata</taxon>
        <taxon>Ditrysia</taxon>
        <taxon>Noctuoidea</taxon>
        <taxon>Erebidae</taxon>
        <taxon>Arctiinae</taxon>
        <taxon>Arctia</taxon>
    </lineage>
</organism>
<gene>
    <name evidence="1" type="ORF">APLA_LOCUS8700</name>
</gene>
<dbReference type="Proteomes" id="UP000494106">
    <property type="component" value="Unassembled WGS sequence"/>
</dbReference>
<dbReference type="AlphaFoldDB" id="A0A8S1AA09"/>
<comment type="caution">
    <text evidence="1">The sequence shown here is derived from an EMBL/GenBank/DDBJ whole genome shotgun (WGS) entry which is preliminary data.</text>
</comment>
<evidence type="ECO:0000313" key="1">
    <source>
        <dbReference type="EMBL" id="CAB3241536.1"/>
    </source>
</evidence>
<accession>A0A8S1AA09</accession>
<reference evidence="1 2" key="1">
    <citation type="submission" date="2020-04" db="EMBL/GenBank/DDBJ databases">
        <authorList>
            <person name="Wallbank WR R."/>
            <person name="Pardo Diaz C."/>
            <person name="Kozak K."/>
            <person name="Martin S."/>
            <person name="Jiggins C."/>
            <person name="Moest M."/>
            <person name="Warren A I."/>
            <person name="Byers J.R.P. K."/>
            <person name="Montejo-Kovacevich G."/>
            <person name="Yen C E."/>
        </authorList>
    </citation>
    <scope>NUCLEOTIDE SEQUENCE [LARGE SCALE GENOMIC DNA]</scope>
</reference>
<dbReference type="EMBL" id="CADEBC010000511">
    <property type="protein sequence ID" value="CAB3241536.1"/>
    <property type="molecule type" value="Genomic_DNA"/>
</dbReference>
<evidence type="ECO:0000313" key="2">
    <source>
        <dbReference type="Proteomes" id="UP000494106"/>
    </source>
</evidence>